<gene>
    <name evidence="2" type="ORF">P168DRAFT_343353</name>
</gene>
<feature type="region of interest" description="Disordered" evidence="1">
    <location>
        <begin position="286"/>
        <end position="316"/>
    </location>
</feature>
<protein>
    <recommendedName>
        <fullName evidence="4">Aminoglycoside phosphotransferase domain-containing protein</fullName>
    </recommendedName>
</protein>
<sequence length="482" mass="55213">MFDATISTKSNALDYSVRALKYIAARSVARKRVVCTKRIAEGGFNRVCLLTMNDGFEIIAKIPCAVPGPKTYATESEVATLDFLRSKGVPAPQVYSYSSQSDSPVGSEYIVMGKARGQPYVELEQKLFSINFISYGSLYYTDKLPPNIRAPLYDHSNGYESHDEMRFCISPSADYTFWRGRRALLNIDRGPWHNHQDYIRFIVPHNIILKGNLSSSLYLELLEKYLSMVPHILPESRSSPVIQPTLRHPDHNPSNISVTESGEISCIIDWQHSSILPLLLTAGNPPLFENPDPEPPKNLEKPSLPEDYVSLSPEEQTQADELHRRRMLFYLYMVFNGKDNKPHLDALRDPLLALRQHLVDRAGRQWSGNTITLKGALLRLAARWDQLAGESTVECPVQFEPEETKQFYDTEDQWFRATILLEHWRSLLDDLGEGGSVRHKSYNRVVETNRQLKEHWLAEAEDDENYVSVDKFWPFQDHEEID</sequence>
<dbReference type="PANTHER" id="PTHR36091:SF2">
    <property type="entry name" value="AMINOGLYCOSIDE PHOSPHOTRANSFERASE DOMAIN-CONTAINING PROTEIN"/>
    <property type="match status" value="1"/>
</dbReference>
<dbReference type="SUPFAM" id="SSF56112">
    <property type="entry name" value="Protein kinase-like (PK-like)"/>
    <property type="match status" value="1"/>
</dbReference>
<dbReference type="Proteomes" id="UP000234254">
    <property type="component" value="Unassembled WGS sequence"/>
</dbReference>
<reference evidence="2" key="1">
    <citation type="submission" date="2016-12" db="EMBL/GenBank/DDBJ databases">
        <title>The genomes of Aspergillus section Nigri reveals drivers in fungal speciation.</title>
        <authorList>
            <consortium name="DOE Joint Genome Institute"/>
            <person name="Vesth T.C."/>
            <person name="Nybo J."/>
            <person name="Theobald S."/>
            <person name="Brandl J."/>
            <person name="Frisvad J.C."/>
            <person name="Nielsen K.F."/>
            <person name="Lyhne E.K."/>
            <person name="Kogle M.E."/>
            <person name="Kuo A."/>
            <person name="Riley R."/>
            <person name="Clum A."/>
            <person name="Nolan M."/>
            <person name="Lipzen A."/>
            <person name="Salamov A."/>
            <person name="Henrissat B."/>
            <person name="Wiebenga A."/>
            <person name="De vries R.P."/>
            <person name="Grigoriev I.V."/>
            <person name="Mortensen U.H."/>
            <person name="Andersen M.R."/>
            <person name="Baker S.E."/>
        </authorList>
    </citation>
    <scope>NUCLEOTIDE SEQUENCE</scope>
    <source>
        <strain evidence="2">IBT 28561</strain>
    </source>
</reference>
<feature type="compositionally biased region" description="Basic and acidic residues" evidence="1">
    <location>
        <begin position="294"/>
        <end position="304"/>
    </location>
</feature>
<evidence type="ECO:0008006" key="4">
    <source>
        <dbReference type="Google" id="ProtNLM"/>
    </source>
</evidence>
<comment type="caution">
    <text evidence="2">The sequence shown here is derived from an EMBL/GenBank/DDBJ whole genome shotgun (WGS) entry which is preliminary data.</text>
</comment>
<dbReference type="RefSeq" id="XP_024692719.1">
    <property type="nucleotide sequence ID" value="XM_024841832.1"/>
</dbReference>
<keyword evidence="3" id="KW-1185">Reference proteome</keyword>
<name>A0A2I1D2M5_ASPC2</name>
<dbReference type="PANTHER" id="PTHR36091">
    <property type="entry name" value="ALTERED INHERITANCE OF MITOCHONDRIA PROTEIN 9, MITOCHONDRIAL"/>
    <property type="match status" value="1"/>
</dbReference>
<dbReference type="InterPro" id="IPR011009">
    <property type="entry name" value="Kinase-like_dom_sf"/>
</dbReference>
<evidence type="ECO:0000313" key="3">
    <source>
        <dbReference type="Proteomes" id="UP000234254"/>
    </source>
</evidence>
<dbReference type="GO" id="GO:0005739">
    <property type="term" value="C:mitochondrion"/>
    <property type="evidence" value="ECO:0007669"/>
    <property type="project" value="TreeGrafter"/>
</dbReference>
<organism evidence="2 3">
    <name type="scientific">Aspergillus campestris (strain IBT 28561)</name>
    <dbReference type="NCBI Taxonomy" id="1392248"/>
    <lineage>
        <taxon>Eukaryota</taxon>
        <taxon>Fungi</taxon>
        <taxon>Dikarya</taxon>
        <taxon>Ascomycota</taxon>
        <taxon>Pezizomycotina</taxon>
        <taxon>Eurotiomycetes</taxon>
        <taxon>Eurotiomycetidae</taxon>
        <taxon>Eurotiales</taxon>
        <taxon>Aspergillaceae</taxon>
        <taxon>Aspergillus</taxon>
        <taxon>Aspergillus subgen. Circumdati</taxon>
    </lineage>
</organism>
<evidence type="ECO:0000313" key="2">
    <source>
        <dbReference type="EMBL" id="PKY04125.1"/>
    </source>
</evidence>
<dbReference type="GeneID" id="36549361"/>
<evidence type="ECO:0000256" key="1">
    <source>
        <dbReference type="SAM" id="MobiDB-lite"/>
    </source>
</evidence>
<dbReference type="EMBL" id="MSFM01000006">
    <property type="protein sequence ID" value="PKY04125.1"/>
    <property type="molecule type" value="Genomic_DNA"/>
</dbReference>
<dbReference type="VEuPathDB" id="FungiDB:P168DRAFT_343353"/>
<dbReference type="InterPro" id="IPR051035">
    <property type="entry name" value="Mito_inheritance_9"/>
</dbReference>
<dbReference type="OrthoDB" id="10003767at2759"/>
<proteinExistence type="predicted"/>
<accession>A0A2I1D2M5</accession>
<dbReference type="Gene3D" id="3.30.200.20">
    <property type="entry name" value="Phosphorylase Kinase, domain 1"/>
    <property type="match status" value="1"/>
</dbReference>
<dbReference type="AlphaFoldDB" id="A0A2I1D2M5"/>